<dbReference type="OrthoDB" id="8595802at2"/>
<dbReference type="InterPro" id="IPR027826">
    <property type="entry name" value="DUF4431"/>
</dbReference>
<feature type="signal peptide" evidence="1">
    <location>
        <begin position="1"/>
        <end position="25"/>
    </location>
</feature>
<evidence type="ECO:0000256" key="1">
    <source>
        <dbReference type="SAM" id="SignalP"/>
    </source>
</evidence>
<dbReference type="STRING" id="1190415.SAMN05216593_12732"/>
<gene>
    <name evidence="3" type="ORF">SAMN05216593_12732</name>
</gene>
<feature type="chain" id="PRO_5012500705" description="DUF4431 domain-containing protein" evidence="1">
    <location>
        <begin position="26"/>
        <end position="303"/>
    </location>
</feature>
<protein>
    <recommendedName>
        <fullName evidence="2">DUF4431 domain-containing protein</fullName>
    </recommendedName>
</protein>
<dbReference type="RefSeq" id="WP_084537215.1">
    <property type="nucleotide sequence ID" value="NZ_FRDA01000027.1"/>
</dbReference>
<evidence type="ECO:0000259" key="2">
    <source>
        <dbReference type="Pfam" id="PF14485"/>
    </source>
</evidence>
<accession>A0A1M7QII6</accession>
<dbReference type="Proteomes" id="UP000183983">
    <property type="component" value="Unassembled WGS sequence"/>
</dbReference>
<evidence type="ECO:0000313" key="4">
    <source>
        <dbReference type="Proteomes" id="UP000183983"/>
    </source>
</evidence>
<name>A0A1M7QII6_9PSED</name>
<organism evidence="3 4">
    <name type="scientific">Pseudomonas asturiensis</name>
    <dbReference type="NCBI Taxonomy" id="1190415"/>
    <lineage>
        <taxon>Bacteria</taxon>
        <taxon>Pseudomonadati</taxon>
        <taxon>Pseudomonadota</taxon>
        <taxon>Gammaproteobacteria</taxon>
        <taxon>Pseudomonadales</taxon>
        <taxon>Pseudomonadaceae</taxon>
        <taxon>Pseudomonas</taxon>
    </lineage>
</organism>
<dbReference type="AlphaFoldDB" id="A0A1M7QII6"/>
<dbReference type="Pfam" id="PF14485">
    <property type="entry name" value="DUF4431"/>
    <property type="match status" value="1"/>
</dbReference>
<dbReference type="EMBL" id="FRDA01000027">
    <property type="protein sequence ID" value="SHN30618.1"/>
    <property type="molecule type" value="Genomic_DNA"/>
</dbReference>
<reference evidence="3 4" key="1">
    <citation type="submission" date="2016-11" db="EMBL/GenBank/DDBJ databases">
        <authorList>
            <person name="Jaros S."/>
            <person name="Januszkiewicz K."/>
            <person name="Wedrychowicz H."/>
        </authorList>
    </citation>
    <scope>NUCLEOTIDE SEQUENCE [LARGE SCALE GENOMIC DNA]</scope>
    <source>
        <strain evidence="3 4">LMG 26898</strain>
    </source>
</reference>
<proteinExistence type="predicted"/>
<feature type="domain" description="DUF4431" evidence="2">
    <location>
        <begin position="95"/>
        <end position="138"/>
    </location>
</feature>
<evidence type="ECO:0000313" key="3">
    <source>
        <dbReference type="EMBL" id="SHN30618.1"/>
    </source>
</evidence>
<keyword evidence="1" id="KW-0732">Signal</keyword>
<sequence length="303" mass="33106">MAFTLRLAMICGWALCVLTLPYAWADEECVSYAPDAWTLRGKLERHVFPGAPGFEDLATGDEPEVGFYLALESPLCVTGNDNEEALALDENVRLVQLVLNQQGYNELRPYLNQIVTLSGTFFSAISGHHHSPVLMQQVAFVEGTPAPPVDCGLLEKNTAQDNGGYRPVLQGIVTGTEKVWFHEAPGRACSAQRASVGVGDSLTVSSVTDDGWVYASHMEKDGTLVSGWLDQGQVVLNACPSCTQPQEAVAPDVTDYLGFVTTCTDDPTFAGCNELELMWHQLQEKYRNNQPMLALLGETWPHL</sequence>